<proteinExistence type="predicted"/>
<feature type="modified residue" description="4-aspartylphosphate" evidence="2">
    <location>
        <position position="66"/>
    </location>
</feature>
<name>A0A0P9EWD6_9CHLR</name>
<dbReference type="Pfam" id="PF00072">
    <property type="entry name" value="Response_reg"/>
    <property type="match status" value="1"/>
</dbReference>
<keyword evidence="5" id="KW-1185">Reference proteome</keyword>
<dbReference type="InterPro" id="IPR011006">
    <property type="entry name" value="CheY-like_superfamily"/>
</dbReference>
<dbReference type="SUPFAM" id="SSF52172">
    <property type="entry name" value="CheY-like"/>
    <property type="match status" value="1"/>
</dbReference>
<evidence type="ECO:0000256" key="1">
    <source>
        <dbReference type="ARBA" id="ARBA00022553"/>
    </source>
</evidence>
<comment type="caution">
    <text evidence="4">The sequence shown here is derived from an EMBL/GenBank/DDBJ whole genome shotgun (WGS) entry which is preliminary data.</text>
</comment>
<feature type="non-terminal residue" evidence="4">
    <location>
        <position position="1"/>
    </location>
</feature>
<protein>
    <recommendedName>
        <fullName evidence="3">Response regulatory domain-containing protein</fullName>
    </recommendedName>
</protein>
<dbReference type="InterPro" id="IPR001789">
    <property type="entry name" value="Sig_transdc_resp-reg_receiver"/>
</dbReference>
<accession>A0A0P9EWD6</accession>
<gene>
    <name evidence="4" type="ORF">SE17_36950</name>
</gene>
<dbReference type="InterPro" id="IPR050595">
    <property type="entry name" value="Bact_response_regulator"/>
</dbReference>
<dbReference type="EMBL" id="LJCR01002495">
    <property type="protein sequence ID" value="KPV48644.1"/>
    <property type="molecule type" value="Genomic_DNA"/>
</dbReference>
<dbReference type="SMART" id="SM00448">
    <property type="entry name" value="REC"/>
    <property type="match status" value="1"/>
</dbReference>
<evidence type="ECO:0000259" key="3">
    <source>
        <dbReference type="PROSITE" id="PS50110"/>
    </source>
</evidence>
<dbReference type="PANTHER" id="PTHR44591">
    <property type="entry name" value="STRESS RESPONSE REGULATOR PROTEIN 1"/>
    <property type="match status" value="1"/>
</dbReference>
<evidence type="ECO:0000256" key="2">
    <source>
        <dbReference type="PROSITE-ProRule" id="PRU00169"/>
    </source>
</evidence>
<dbReference type="AlphaFoldDB" id="A0A0P9EWD6"/>
<reference evidence="4 5" key="1">
    <citation type="submission" date="2015-09" db="EMBL/GenBank/DDBJ databases">
        <title>Draft genome sequence of Kouleothrix aurantiaca JCM 19913.</title>
        <authorList>
            <person name="Hemp J."/>
        </authorList>
    </citation>
    <scope>NUCLEOTIDE SEQUENCE [LARGE SCALE GENOMIC DNA]</scope>
    <source>
        <strain evidence="4 5">COM-B</strain>
    </source>
</reference>
<dbReference type="PROSITE" id="PS50110">
    <property type="entry name" value="RESPONSE_REGULATORY"/>
    <property type="match status" value="1"/>
</dbReference>
<organism evidence="4 5">
    <name type="scientific">Kouleothrix aurantiaca</name>
    <dbReference type="NCBI Taxonomy" id="186479"/>
    <lineage>
        <taxon>Bacteria</taxon>
        <taxon>Bacillati</taxon>
        <taxon>Chloroflexota</taxon>
        <taxon>Chloroflexia</taxon>
        <taxon>Chloroflexales</taxon>
        <taxon>Roseiflexineae</taxon>
        <taxon>Roseiflexaceae</taxon>
        <taxon>Kouleothrix</taxon>
    </lineage>
</organism>
<evidence type="ECO:0000313" key="4">
    <source>
        <dbReference type="EMBL" id="KPV48644.1"/>
    </source>
</evidence>
<feature type="domain" description="Response regulatory" evidence="3">
    <location>
        <begin position="17"/>
        <end position="131"/>
    </location>
</feature>
<dbReference type="PANTHER" id="PTHR44591:SF3">
    <property type="entry name" value="RESPONSE REGULATORY DOMAIN-CONTAINING PROTEIN"/>
    <property type="match status" value="1"/>
</dbReference>
<dbReference type="Proteomes" id="UP000050509">
    <property type="component" value="Unassembled WGS sequence"/>
</dbReference>
<evidence type="ECO:0000313" key="5">
    <source>
        <dbReference type="Proteomes" id="UP000050509"/>
    </source>
</evidence>
<dbReference type="GO" id="GO:0000160">
    <property type="term" value="P:phosphorelay signal transduction system"/>
    <property type="evidence" value="ECO:0007669"/>
    <property type="project" value="InterPro"/>
</dbReference>
<dbReference type="Gene3D" id="3.40.50.2300">
    <property type="match status" value="1"/>
</dbReference>
<keyword evidence="1 2" id="KW-0597">Phosphoprotein</keyword>
<sequence>RESEQVATVNIAPQPLHILLVEDDAGVRDTMAQLLRLDDHSVDCAANGRSALEQFAPGKYDVVISDLGMPDMTGWEVLAAIRAADATITTILASGWGAQIDPQEARTRGVDYIVPKPIDIDALNTALAAAQRVR</sequence>